<feature type="transmembrane region" description="Helical" evidence="3">
    <location>
        <begin position="20"/>
        <end position="43"/>
    </location>
</feature>
<dbReference type="Proteomes" id="UP000311919">
    <property type="component" value="Unassembled WGS sequence"/>
</dbReference>
<evidence type="ECO:0000256" key="2">
    <source>
        <dbReference type="ARBA" id="ARBA00033214"/>
    </source>
</evidence>
<dbReference type="Pfam" id="PF00704">
    <property type="entry name" value="Glyco_hydro_18"/>
    <property type="match status" value="1"/>
</dbReference>
<evidence type="ECO:0000313" key="6">
    <source>
        <dbReference type="EMBL" id="TNN17942.1"/>
    </source>
</evidence>
<accession>A0A4Z2DNH0</accession>
<dbReference type="OrthoDB" id="10254444at2759"/>
<dbReference type="PROSITE" id="PS51910">
    <property type="entry name" value="GH18_2"/>
    <property type="match status" value="1"/>
</dbReference>
<gene>
    <name evidence="6" type="ORF">EWB00_010653</name>
</gene>
<dbReference type="InterPro" id="IPR011583">
    <property type="entry name" value="Chitinase_II/V-like_cat"/>
</dbReference>
<dbReference type="Gene3D" id="3.20.20.80">
    <property type="entry name" value="Glycosidases"/>
    <property type="match status" value="1"/>
</dbReference>
<dbReference type="InterPro" id="IPR001223">
    <property type="entry name" value="Glyco_hydro18_cat"/>
</dbReference>
<dbReference type="InterPro" id="IPR000717">
    <property type="entry name" value="PCI_dom"/>
</dbReference>
<evidence type="ECO:0000259" key="4">
    <source>
        <dbReference type="PROSITE" id="PS50250"/>
    </source>
</evidence>
<dbReference type="GO" id="GO:0070390">
    <property type="term" value="C:transcription export complex 2"/>
    <property type="evidence" value="ECO:0007669"/>
    <property type="project" value="TreeGrafter"/>
</dbReference>
<dbReference type="EMBL" id="SKCS01000084">
    <property type="protein sequence ID" value="TNN17942.1"/>
    <property type="molecule type" value="Genomic_DNA"/>
</dbReference>
<dbReference type="GO" id="GO:0000973">
    <property type="term" value="P:post-transcriptional tethering of RNA polymerase II gene DNA at nuclear periphery"/>
    <property type="evidence" value="ECO:0007669"/>
    <property type="project" value="TreeGrafter"/>
</dbReference>
<protein>
    <recommendedName>
        <fullName evidence="2">CSN12-like protein</fullName>
    </recommendedName>
</protein>
<dbReference type="GO" id="GO:0003723">
    <property type="term" value="F:RNA binding"/>
    <property type="evidence" value="ECO:0007669"/>
    <property type="project" value="InterPro"/>
</dbReference>
<dbReference type="SUPFAM" id="SSF51445">
    <property type="entry name" value="(Trans)glycosidases"/>
    <property type="match status" value="1"/>
</dbReference>
<dbReference type="PANTHER" id="PTHR12732:SF0">
    <property type="entry name" value="PCI DOMAIN-CONTAINING PROTEIN 2"/>
    <property type="match status" value="1"/>
</dbReference>
<reference evidence="6 7" key="1">
    <citation type="submission" date="2019-03" db="EMBL/GenBank/DDBJ databases">
        <title>An improved genome assembly of the fluke Schistosoma japonicum.</title>
        <authorList>
            <person name="Hu W."/>
            <person name="Luo F."/>
            <person name="Yin M."/>
            <person name="Mo X."/>
            <person name="Sun C."/>
            <person name="Wu Q."/>
            <person name="Zhu B."/>
            <person name="Xiang M."/>
            <person name="Wang J."/>
            <person name="Wang Y."/>
            <person name="Zhang T."/>
            <person name="Xu B."/>
            <person name="Zheng H."/>
            <person name="Feng Z."/>
        </authorList>
    </citation>
    <scope>NUCLEOTIDE SEQUENCE [LARGE SCALE GENOMIC DNA]</scope>
    <source>
        <strain evidence="6">HuSjv2</strain>
        <tissue evidence="6">Worms</tissue>
    </source>
</reference>
<evidence type="ECO:0000256" key="3">
    <source>
        <dbReference type="SAM" id="Phobius"/>
    </source>
</evidence>
<feature type="domain" description="GH18" evidence="5">
    <location>
        <begin position="86"/>
        <end position="425"/>
    </location>
</feature>
<sequence>MLFVLKVAAISQTGNMFKLYHTSLGFAIHIAKIALIILLHVAFSVSVEENDEMVYAIPTENIETDIFLKSYSSYNKYTTAHKILNTTVLAYVTPWNKLGYEVTKIFGAKFNLISPVWFEVQGEKKAYTITGVHEVDTAWIREIRTVNGDIKIVPRFSFNPWETKDYAVTLKDVSKSNKCIQNMINILTKYNFDGAVVEIWAQFSGVELEVIIDFTIRLADNLHSNGKLFVFVIPPPAYYDGIEGRFKRENFEQLVDYVDYFSLMTYDYSSPHRPGPNSPLNWVEECIDRLVPKNSMNQVKLRKQILVGLNFYGINYVPKKLVSEPVRGNEVVEIVTKYQPNFKWHKQWAEHSFSYRDTKSQDHLVFYPTLMSIAQRLQTILSKAKALTELKDDNWILPVVHVAAIDLRRFAHGLDSKFTPQLDSFRNQGRRMENAAQLILRLFQICASDSRTQIEDSKKLGMMGLANQLFKIYFQINKLNLCKSMIRAIDNLSMNDHFSLAQRVTYCYYVGRKAMFDGDFVSADNSLTFAFERCLSTKWNNKRLILIYLIPVKMLLGVLPKESLLCRYNLKQFQDIADSVKTGNLRKMNSALEEHESFFLSCGVYLILEKLKLSVYRSLFKRICYIMKTHLLPIEVFTAALHLMGVEDIDPDETECILANLIHEGKIKGYLAHQQQKLVVSKLQAFPPLTSSVVSSLK</sequence>
<dbReference type="Gene3D" id="3.10.50.10">
    <property type="match status" value="1"/>
</dbReference>
<dbReference type="FunFam" id="1.10.10.10:FF:000146">
    <property type="entry name" value="PCI domain-containing protein 2 homolog"/>
    <property type="match status" value="1"/>
</dbReference>
<proteinExistence type="inferred from homology"/>
<dbReference type="GO" id="GO:0006368">
    <property type="term" value="P:transcription elongation by RNA polymerase II"/>
    <property type="evidence" value="ECO:0007669"/>
    <property type="project" value="TreeGrafter"/>
</dbReference>
<dbReference type="FunFam" id="3.20.20.80:FF:000028">
    <property type="entry name" value="Chitinase domain-containing protein 1"/>
    <property type="match status" value="1"/>
</dbReference>
<evidence type="ECO:0000313" key="7">
    <source>
        <dbReference type="Proteomes" id="UP000311919"/>
    </source>
</evidence>
<name>A0A4Z2DNH0_SCHJA</name>
<dbReference type="GO" id="GO:0008061">
    <property type="term" value="F:chitin binding"/>
    <property type="evidence" value="ECO:0007669"/>
    <property type="project" value="InterPro"/>
</dbReference>
<dbReference type="GO" id="GO:0016973">
    <property type="term" value="P:poly(A)+ mRNA export from nucleus"/>
    <property type="evidence" value="ECO:0007669"/>
    <property type="project" value="TreeGrafter"/>
</dbReference>
<dbReference type="AlphaFoldDB" id="A0A4Z2DNH0"/>
<dbReference type="SMART" id="SM00753">
    <property type="entry name" value="PAM"/>
    <property type="match status" value="1"/>
</dbReference>
<dbReference type="InterPro" id="IPR045114">
    <property type="entry name" value="Csn12-like"/>
</dbReference>
<keyword evidence="3" id="KW-0472">Membrane</keyword>
<dbReference type="SMART" id="SM00636">
    <property type="entry name" value="Glyco_18"/>
    <property type="match status" value="1"/>
</dbReference>
<evidence type="ECO:0000256" key="1">
    <source>
        <dbReference type="ARBA" id="ARBA00025771"/>
    </source>
</evidence>
<dbReference type="STRING" id="6182.A0A4Z2DNH0"/>
<dbReference type="Pfam" id="PF01399">
    <property type="entry name" value="PCI"/>
    <property type="match status" value="1"/>
</dbReference>
<dbReference type="PROSITE" id="PS50250">
    <property type="entry name" value="PCI"/>
    <property type="match status" value="1"/>
</dbReference>
<evidence type="ECO:0000259" key="5">
    <source>
        <dbReference type="PROSITE" id="PS51910"/>
    </source>
</evidence>
<dbReference type="InterPro" id="IPR029070">
    <property type="entry name" value="Chitinase_insertion_sf"/>
</dbReference>
<comment type="caution">
    <text evidence="6">The sequence shown here is derived from an EMBL/GenBank/DDBJ whole genome shotgun (WGS) entry which is preliminary data.</text>
</comment>
<dbReference type="GO" id="GO:0005975">
    <property type="term" value="P:carbohydrate metabolic process"/>
    <property type="evidence" value="ECO:0007669"/>
    <property type="project" value="InterPro"/>
</dbReference>
<dbReference type="Gene3D" id="1.10.10.10">
    <property type="entry name" value="Winged helix-like DNA-binding domain superfamily/Winged helix DNA-binding domain"/>
    <property type="match status" value="1"/>
</dbReference>
<organism evidence="6 7">
    <name type="scientific">Schistosoma japonicum</name>
    <name type="common">Blood fluke</name>
    <dbReference type="NCBI Taxonomy" id="6182"/>
    <lineage>
        <taxon>Eukaryota</taxon>
        <taxon>Metazoa</taxon>
        <taxon>Spiralia</taxon>
        <taxon>Lophotrochozoa</taxon>
        <taxon>Platyhelminthes</taxon>
        <taxon>Trematoda</taxon>
        <taxon>Digenea</taxon>
        <taxon>Strigeidida</taxon>
        <taxon>Schistosomatoidea</taxon>
        <taxon>Schistosomatidae</taxon>
        <taxon>Schistosoma</taxon>
    </lineage>
</organism>
<dbReference type="InterPro" id="IPR017853">
    <property type="entry name" value="GH"/>
</dbReference>
<keyword evidence="7" id="KW-1185">Reference proteome</keyword>
<dbReference type="PANTHER" id="PTHR12732">
    <property type="entry name" value="UNCHARACTERIZED PROTEASOME COMPONENT REGION PCI-CONTAINING"/>
    <property type="match status" value="1"/>
</dbReference>
<comment type="similarity">
    <text evidence="1">Belongs to the CSN12 family.</text>
</comment>
<dbReference type="InterPro" id="IPR036388">
    <property type="entry name" value="WH-like_DNA-bd_sf"/>
</dbReference>
<keyword evidence="3" id="KW-0812">Transmembrane</keyword>
<keyword evidence="3" id="KW-1133">Transmembrane helix</keyword>
<dbReference type="GO" id="GO:0003690">
    <property type="term" value="F:double-stranded DNA binding"/>
    <property type="evidence" value="ECO:0007669"/>
    <property type="project" value="InterPro"/>
</dbReference>
<feature type="domain" description="PCI" evidence="4">
    <location>
        <begin position="503"/>
        <end position="685"/>
    </location>
</feature>